<dbReference type="AlphaFoldDB" id="A0ABD3LBG6"/>
<proteinExistence type="inferred from homology"/>
<organism evidence="9 10">
    <name type="scientific">Eucalyptus globulus</name>
    <name type="common">Tasmanian blue gum</name>
    <dbReference type="NCBI Taxonomy" id="34317"/>
    <lineage>
        <taxon>Eukaryota</taxon>
        <taxon>Viridiplantae</taxon>
        <taxon>Streptophyta</taxon>
        <taxon>Embryophyta</taxon>
        <taxon>Tracheophyta</taxon>
        <taxon>Spermatophyta</taxon>
        <taxon>Magnoliopsida</taxon>
        <taxon>eudicotyledons</taxon>
        <taxon>Gunneridae</taxon>
        <taxon>Pentapetalae</taxon>
        <taxon>rosids</taxon>
        <taxon>malvids</taxon>
        <taxon>Myrtales</taxon>
        <taxon>Myrtaceae</taxon>
        <taxon>Myrtoideae</taxon>
        <taxon>Eucalypteae</taxon>
        <taxon>Eucalyptus</taxon>
    </lineage>
</organism>
<evidence type="ECO:0000256" key="7">
    <source>
        <dbReference type="SAM" id="MobiDB-lite"/>
    </source>
</evidence>
<dbReference type="EMBL" id="JBJKBG010000002">
    <property type="protein sequence ID" value="KAL3749125.1"/>
    <property type="molecule type" value="Genomic_DNA"/>
</dbReference>
<dbReference type="GO" id="GO:0005789">
    <property type="term" value="C:endoplasmic reticulum membrane"/>
    <property type="evidence" value="ECO:0007669"/>
    <property type="project" value="UniProtKB-SubCell"/>
</dbReference>
<evidence type="ECO:0000256" key="3">
    <source>
        <dbReference type="ARBA" id="ARBA00022692"/>
    </source>
</evidence>
<keyword evidence="4" id="KW-0256">Endoplasmic reticulum</keyword>
<keyword evidence="3 8" id="KW-0812">Transmembrane</keyword>
<reference evidence="9 10" key="1">
    <citation type="submission" date="2024-11" db="EMBL/GenBank/DDBJ databases">
        <title>Chromosome-level genome assembly of Eucalyptus globulus Labill. provides insights into its genome evolution.</title>
        <authorList>
            <person name="Li X."/>
        </authorList>
    </citation>
    <scope>NUCLEOTIDE SEQUENCE [LARGE SCALE GENOMIC DNA]</scope>
    <source>
        <strain evidence="9">CL2024</strain>
        <tissue evidence="9">Fresh tender leaves</tissue>
    </source>
</reference>
<evidence type="ECO:0000256" key="4">
    <source>
        <dbReference type="ARBA" id="ARBA00022824"/>
    </source>
</evidence>
<dbReference type="Proteomes" id="UP001634007">
    <property type="component" value="Unassembled WGS sequence"/>
</dbReference>
<evidence type="ECO:0000256" key="8">
    <source>
        <dbReference type="SAM" id="Phobius"/>
    </source>
</evidence>
<evidence type="ECO:0000256" key="2">
    <source>
        <dbReference type="ARBA" id="ARBA00007141"/>
    </source>
</evidence>
<evidence type="ECO:0000313" key="9">
    <source>
        <dbReference type="EMBL" id="KAL3749125.1"/>
    </source>
</evidence>
<dbReference type="PANTHER" id="PTHR10868">
    <property type="entry name" value="SIGMA 1-TYPE OPIOID RECEPTOR-RELATED"/>
    <property type="match status" value="1"/>
</dbReference>
<keyword evidence="10" id="KW-1185">Reference proteome</keyword>
<feature type="transmembrane region" description="Helical" evidence="8">
    <location>
        <begin position="155"/>
        <end position="176"/>
    </location>
</feature>
<evidence type="ECO:0000256" key="1">
    <source>
        <dbReference type="ARBA" id="ARBA00004586"/>
    </source>
</evidence>
<feature type="region of interest" description="Disordered" evidence="7">
    <location>
        <begin position="1"/>
        <end position="41"/>
    </location>
</feature>
<feature type="compositionally biased region" description="Low complexity" evidence="7">
    <location>
        <begin position="1"/>
        <end position="17"/>
    </location>
</feature>
<name>A0ABD3LBG6_EUCGL</name>
<gene>
    <name evidence="9" type="ORF">ACJRO7_010251</name>
</gene>
<comment type="similarity">
    <text evidence="2">Belongs to the ERG2 family.</text>
</comment>
<feature type="compositionally biased region" description="Polar residues" evidence="7">
    <location>
        <begin position="109"/>
        <end position="125"/>
    </location>
</feature>
<feature type="region of interest" description="Disordered" evidence="7">
    <location>
        <begin position="109"/>
        <end position="144"/>
    </location>
</feature>
<evidence type="ECO:0000313" key="10">
    <source>
        <dbReference type="Proteomes" id="UP001634007"/>
    </source>
</evidence>
<accession>A0ABD3LBG6</accession>
<evidence type="ECO:0000256" key="6">
    <source>
        <dbReference type="ARBA" id="ARBA00023136"/>
    </source>
</evidence>
<dbReference type="InterPro" id="IPR006716">
    <property type="entry name" value="ERG2_sigma1_rcpt-like"/>
</dbReference>
<keyword evidence="5 8" id="KW-1133">Transmembrane helix</keyword>
<feature type="compositionally biased region" description="Polar residues" evidence="7">
    <location>
        <begin position="18"/>
        <end position="33"/>
    </location>
</feature>
<comment type="subcellular location">
    <subcellularLocation>
        <location evidence="1">Endoplasmic reticulum membrane</location>
    </subcellularLocation>
</comment>
<dbReference type="PANTHER" id="PTHR10868:SF1">
    <property type="entry name" value="SIGMA NON-OPIOID INTRACELLULAR RECEPTOR 1"/>
    <property type="match status" value="1"/>
</dbReference>
<comment type="caution">
    <text evidence="9">The sequence shown here is derived from an EMBL/GenBank/DDBJ whole genome shotgun (WGS) entry which is preliminary data.</text>
</comment>
<keyword evidence="6 8" id="KW-0472">Membrane</keyword>
<evidence type="ECO:0000256" key="5">
    <source>
        <dbReference type="ARBA" id="ARBA00022989"/>
    </source>
</evidence>
<protein>
    <submittedName>
        <fullName evidence="9">Uncharacterized protein</fullName>
    </submittedName>
</protein>
<sequence length="376" mass="41353">MKALLSDSSSSSSWSSSVTPKSGTTSANTSSTPIRDDGAAKAGDSCYFPGCRKDANCDCEMCLASISATLDLLPASVQKSSFTKLSPSSQAMARHRAPVSFDSAVLSTPGSSVSKTVDSLPSSESADALREGKEMGKKKKKKVKLESGSRRENRFLWWALCFMMIFMADLGLRWVVSAAVRPKLSSDAVRQIGVESRRVSDLIWKIRFLQGELRVLVEARVLNCSDQNSAWKISQGGLLLNSRCTLYKSMAEEVSIWGWPLQTAGLLTTGASSRSFTVIRGRVTEWSNGNMGYIIRKVTSSWVHGKWSASVVQLDPGTLILEYKRSSTLDESGFLMKALEFLKYQMTVAIGRMNRRLWYLPAFEDHPGQIRAKVPT</sequence>